<evidence type="ECO:0000256" key="2">
    <source>
        <dbReference type="SAM" id="SignalP"/>
    </source>
</evidence>
<keyword evidence="4" id="KW-1185">Reference proteome</keyword>
<feature type="chain" id="PRO_5004082578" evidence="2">
    <location>
        <begin position="29"/>
        <end position="209"/>
    </location>
</feature>
<dbReference type="PANTHER" id="PTHR30203">
    <property type="entry name" value="OUTER MEMBRANE CATION EFFLUX PROTEIN"/>
    <property type="match status" value="1"/>
</dbReference>
<dbReference type="AlphaFoldDB" id="M7P2D5"/>
<dbReference type="RefSeq" id="WP_009193584.1">
    <property type="nucleotide sequence ID" value="NZ_AODQ01000002.1"/>
</dbReference>
<dbReference type="Proteomes" id="UP000011910">
    <property type="component" value="Unassembled WGS sequence"/>
</dbReference>
<evidence type="ECO:0000313" key="4">
    <source>
        <dbReference type="Proteomes" id="UP000011910"/>
    </source>
</evidence>
<sequence length="209" mass="23577">MLIKRCLYFLSSLLLLPLLLQSCKPAEAPPMPPLQQPPSTYSGSADTSSMATIPWNDFFADPHLLALLDTALTNNLDLLMALQRVEVAQAEFQRQRGALLPAVQARITANVGNLNNQMNGNPTPDRTIQNLNHNYFVGLQSSWEADIWGRLRKLRRAAYLRYLASDMGRQLVRTSLIAEVSRHYYELLTLDNELSIVQKNIELQETALE</sequence>
<organism evidence="3 4">
    <name type="scientific">Cesiribacter andamanensis AMV16</name>
    <dbReference type="NCBI Taxonomy" id="1279009"/>
    <lineage>
        <taxon>Bacteria</taxon>
        <taxon>Pseudomonadati</taxon>
        <taxon>Bacteroidota</taxon>
        <taxon>Cytophagia</taxon>
        <taxon>Cytophagales</taxon>
        <taxon>Cesiribacteraceae</taxon>
        <taxon>Cesiribacter</taxon>
    </lineage>
</organism>
<reference evidence="3 4" key="1">
    <citation type="journal article" date="2013" name="Genome Announc.">
        <title>Draft Genome Sequence of Cesiribacter andamanensis Strain AMV16T, Isolated from a Soil Sample from a Mud Volcano in the Andaman Islands, India.</title>
        <authorList>
            <person name="Shivaji S."/>
            <person name="Ara S."/>
            <person name="Begum Z."/>
            <person name="Srinivas T.N."/>
            <person name="Singh A."/>
            <person name="Kumar Pinnaka A."/>
        </authorList>
    </citation>
    <scope>NUCLEOTIDE SEQUENCE [LARGE SCALE GENOMIC DNA]</scope>
    <source>
        <strain evidence="3 4">AMV16</strain>
    </source>
</reference>
<dbReference type="PANTHER" id="PTHR30203:SF33">
    <property type="entry name" value="BLR4455 PROTEIN"/>
    <property type="match status" value="1"/>
</dbReference>
<gene>
    <name evidence="3" type="primary">oprM_1</name>
    <name evidence="3" type="ORF">ADICEAN_00171</name>
</gene>
<dbReference type="GO" id="GO:0015562">
    <property type="term" value="F:efflux transmembrane transporter activity"/>
    <property type="evidence" value="ECO:0007669"/>
    <property type="project" value="InterPro"/>
</dbReference>
<keyword evidence="2" id="KW-0732">Signal</keyword>
<dbReference type="InterPro" id="IPR003423">
    <property type="entry name" value="OMP_efflux"/>
</dbReference>
<proteinExistence type="inferred from homology"/>
<dbReference type="Pfam" id="PF02321">
    <property type="entry name" value="OEP"/>
    <property type="match status" value="1"/>
</dbReference>
<dbReference type="PROSITE" id="PS51257">
    <property type="entry name" value="PROKAR_LIPOPROTEIN"/>
    <property type="match status" value="1"/>
</dbReference>
<name>M7P2D5_9BACT</name>
<dbReference type="STRING" id="1279009.ADICEAN_00171"/>
<dbReference type="Gene3D" id="1.20.1600.10">
    <property type="entry name" value="Outer membrane efflux proteins (OEP)"/>
    <property type="match status" value="1"/>
</dbReference>
<dbReference type="SUPFAM" id="SSF56954">
    <property type="entry name" value="Outer membrane efflux proteins (OEP)"/>
    <property type="match status" value="1"/>
</dbReference>
<dbReference type="InterPro" id="IPR010131">
    <property type="entry name" value="MdtP/NodT-like"/>
</dbReference>
<protein>
    <submittedName>
        <fullName evidence="3">Outer membrane protein oprM</fullName>
    </submittedName>
</protein>
<evidence type="ECO:0000256" key="1">
    <source>
        <dbReference type="ARBA" id="ARBA00007613"/>
    </source>
</evidence>
<comment type="caution">
    <text evidence="3">The sequence shown here is derived from an EMBL/GenBank/DDBJ whole genome shotgun (WGS) entry which is preliminary data.</text>
</comment>
<dbReference type="EMBL" id="AODQ01000002">
    <property type="protein sequence ID" value="EMR04719.1"/>
    <property type="molecule type" value="Genomic_DNA"/>
</dbReference>
<accession>M7P2D5</accession>
<comment type="similarity">
    <text evidence="1">Belongs to the outer membrane factor (OMF) (TC 1.B.17) family.</text>
</comment>
<dbReference type="eggNOG" id="COG1538">
    <property type="taxonomic scope" value="Bacteria"/>
</dbReference>
<feature type="signal peptide" evidence="2">
    <location>
        <begin position="1"/>
        <end position="28"/>
    </location>
</feature>
<evidence type="ECO:0000313" key="3">
    <source>
        <dbReference type="EMBL" id="EMR04719.1"/>
    </source>
</evidence>